<organism evidence="1 2">
    <name type="scientific">Cirrhinus mrigala</name>
    <name type="common">Mrigala</name>
    <dbReference type="NCBI Taxonomy" id="683832"/>
    <lineage>
        <taxon>Eukaryota</taxon>
        <taxon>Metazoa</taxon>
        <taxon>Chordata</taxon>
        <taxon>Craniata</taxon>
        <taxon>Vertebrata</taxon>
        <taxon>Euteleostomi</taxon>
        <taxon>Actinopterygii</taxon>
        <taxon>Neopterygii</taxon>
        <taxon>Teleostei</taxon>
        <taxon>Ostariophysi</taxon>
        <taxon>Cypriniformes</taxon>
        <taxon>Cyprinidae</taxon>
        <taxon>Labeoninae</taxon>
        <taxon>Labeonini</taxon>
        <taxon>Cirrhinus</taxon>
    </lineage>
</organism>
<keyword evidence="2" id="KW-1185">Reference proteome</keyword>
<feature type="non-terminal residue" evidence="1">
    <location>
        <position position="1"/>
    </location>
</feature>
<dbReference type="Proteomes" id="UP001529510">
    <property type="component" value="Unassembled WGS sequence"/>
</dbReference>
<dbReference type="EMBL" id="JAMKFB020000020">
    <property type="protein sequence ID" value="KAL0164816.1"/>
    <property type="molecule type" value="Genomic_DNA"/>
</dbReference>
<dbReference type="AlphaFoldDB" id="A0ABD0NU71"/>
<proteinExistence type="predicted"/>
<evidence type="ECO:0000313" key="1">
    <source>
        <dbReference type="EMBL" id="KAL0164816.1"/>
    </source>
</evidence>
<evidence type="ECO:0000313" key="2">
    <source>
        <dbReference type="Proteomes" id="UP001529510"/>
    </source>
</evidence>
<feature type="non-terminal residue" evidence="1">
    <location>
        <position position="50"/>
    </location>
</feature>
<name>A0ABD0NU71_CIRMR</name>
<accession>A0ABD0NU71</accession>
<gene>
    <name evidence="1" type="ORF">M9458_040569</name>
</gene>
<protein>
    <submittedName>
        <fullName evidence="1">Uncharacterized protein</fullName>
    </submittedName>
</protein>
<comment type="caution">
    <text evidence="1">The sequence shown here is derived from an EMBL/GenBank/DDBJ whole genome shotgun (WGS) entry which is preliminary data.</text>
</comment>
<sequence>RFPPAQEENLCVCLCAEARMRVEEEVLAGASVVLQEWQNSGYRMGHIPRL</sequence>
<reference evidence="1 2" key="1">
    <citation type="submission" date="2024-05" db="EMBL/GenBank/DDBJ databases">
        <title>Genome sequencing and assembly of Indian major carp, Cirrhinus mrigala (Hamilton, 1822).</title>
        <authorList>
            <person name="Mohindra V."/>
            <person name="Chowdhury L.M."/>
            <person name="Lal K."/>
            <person name="Jena J.K."/>
        </authorList>
    </citation>
    <scope>NUCLEOTIDE SEQUENCE [LARGE SCALE GENOMIC DNA]</scope>
    <source>
        <strain evidence="1">CM1030</strain>
        <tissue evidence="1">Blood</tissue>
    </source>
</reference>